<accession>H1XT30</accession>
<evidence type="ECO:0000313" key="1">
    <source>
        <dbReference type="EMBL" id="EHO41459.1"/>
    </source>
</evidence>
<dbReference type="RefSeq" id="WP_006928592.1">
    <property type="nucleotide sequence ID" value="NZ_CM001402.1"/>
</dbReference>
<dbReference type="STRING" id="880073.Cabys_593"/>
<proteinExistence type="predicted"/>
<dbReference type="HOGENOM" id="CLU_1056384_0_0_0"/>
<dbReference type="PROSITE" id="PS51257">
    <property type="entry name" value="PROKAR_LIPOPROTEIN"/>
    <property type="match status" value="1"/>
</dbReference>
<evidence type="ECO:0000313" key="2">
    <source>
        <dbReference type="Proteomes" id="UP000004671"/>
    </source>
</evidence>
<organism evidence="1 2">
    <name type="scientific">Caldithrix abyssi DSM 13497</name>
    <dbReference type="NCBI Taxonomy" id="880073"/>
    <lineage>
        <taxon>Bacteria</taxon>
        <taxon>Pseudomonadati</taxon>
        <taxon>Calditrichota</taxon>
        <taxon>Calditrichia</taxon>
        <taxon>Calditrichales</taxon>
        <taxon>Calditrichaceae</taxon>
        <taxon>Caldithrix</taxon>
    </lineage>
</organism>
<dbReference type="PaxDb" id="880073-Calab_1844"/>
<dbReference type="InterPro" id="IPR025634">
    <property type="entry name" value="DUF4292"/>
</dbReference>
<dbReference type="OrthoDB" id="849114at2"/>
<evidence type="ECO:0008006" key="3">
    <source>
        <dbReference type="Google" id="ProtNLM"/>
    </source>
</evidence>
<gene>
    <name evidence="1" type="ORF">Calab_1844</name>
</gene>
<name>H1XT30_CALAY</name>
<dbReference type="AlphaFoldDB" id="H1XT30"/>
<sequence>MMRRLPILMILTFLIILQGCTSKRPLLTKQYPDLTYRQLLELHDQWINSIRTLSAKGRITIDSPSYSGKFEADIYASGRDSLLISVKGLFGANVGKVFIGKERFIFYNQYENQFITGQKSDFENMNFLQFPLSLNELQQVFLARDEFNILKKEKFEKKPDGYFLSAKNGRFHYHIWFDANTLLIKRIEYYNDQKLLFFKEYRQFSKKNGVLFPRVINFVRPDEKQGVSIIFSQIEINKPLDGQVFQIKVSESAKQLIIPSSNS</sequence>
<keyword evidence="2" id="KW-1185">Reference proteome</keyword>
<reference evidence="1 2" key="1">
    <citation type="submission" date="2011-09" db="EMBL/GenBank/DDBJ databases">
        <title>The permanent draft genome of Caldithrix abyssi DSM 13497.</title>
        <authorList>
            <consortium name="US DOE Joint Genome Institute (JGI-PGF)"/>
            <person name="Lucas S."/>
            <person name="Han J."/>
            <person name="Lapidus A."/>
            <person name="Bruce D."/>
            <person name="Goodwin L."/>
            <person name="Pitluck S."/>
            <person name="Peters L."/>
            <person name="Kyrpides N."/>
            <person name="Mavromatis K."/>
            <person name="Ivanova N."/>
            <person name="Mikhailova N."/>
            <person name="Chertkov O."/>
            <person name="Detter J.C."/>
            <person name="Tapia R."/>
            <person name="Han C."/>
            <person name="Land M."/>
            <person name="Hauser L."/>
            <person name="Markowitz V."/>
            <person name="Cheng J.-F."/>
            <person name="Hugenholtz P."/>
            <person name="Woyke T."/>
            <person name="Wu D."/>
            <person name="Spring S."/>
            <person name="Brambilla E."/>
            <person name="Klenk H.-P."/>
            <person name="Eisen J.A."/>
        </authorList>
    </citation>
    <scope>NUCLEOTIDE SEQUENCE [LARGE SCALE GENOMIC DNA]</scope>
    <source>
        <strain evidence="1 2">DSM 13497</strain>
    </source>
</reference>
<dbReference type="Gene3D" id="2.50.20.10">
    <property type="entry name" value="Lipoprotein localisation LolA/LolB/LppX"/>
    <property type="match status" value="1"/>
</dbReference>
<dbReference type="Pfam" id="PF14125">
    <property type="entry name" value="DUF4292"/>
    <property type="match status" value="1"/>
</dbReference>
<protein>
    <recommendedName>
        <fullName evidence="3">DUF4292 domain-containing protein</fullName>
    </recommendedName>
</protein>
<dbReference type="EMBL" id="CM001402">
    <property type="protein sequence ID" value="EHO41459.1"/>
    <property type="molecule type" value="Genomic_DNA"/>
</dbReference>
<dbReference type="InParanoid" id="H1XT30"/>
<dbReference type="Proteomes" id="UP000004671">
    <property type="component" value="Chromosome"/>
</dbReference>